<protein>
    <submittedName>
        <fullName evidence="1">Uncharacterized protein</fullName>
    </submittedName>
</protein>
<evidence type="ECO:0000313" key="1">
    <source>
        <dbReference type="EMBL" id="KAL2831537.1"/>
    </source>
</evidence>
<evidence type="ECO:0000313" key="2">
    <source>
        <dbReference type="Proteomes" id="UP001610335"/>
    </source>
</evidence>
<accession>A0ABR4IXE6</accession>
<name>A0ABR4IXE6_9EURO</name>
<reference evidence="1 2" key="1">
    <citation type="submission" date="2024-07" db="EMBL/GenBank/DDBJ databases">
        <title>Section-level genome sequencing and comparative genomics of Aspergillus sections Usti and Cavernicolus.</title>
        <authorList>
            <consortium name="Lawrence Berkeley National Laboratory"/>
            <person name="Nybo J.L."/>
            <person name="Vesth T.C."/>
            <person name="Theobald S."/>
            <person name="Frisvad J.C."/>
            <person name="Larsen T.O."/>
            <person name="Kjaerboelling I."/>
            <person name="Rothschild-Mancinelli K."/>
            <person name="Lyhne E.K."/>
            <person name="Kogle M.E."/>
            <person name="Barry K."/>
            <person name="Clum A."/>
            <person name="Na H."/>
            <person name="Ledsgaard L."/>
            <person name="Lin J."/>
            <person name="Lipzen A."/>
            <person name="Kuo A."/>
            <person name="Riley R."/>
            <person name="Mondo S."/>
            <person name="LaButti K."/>
            <person name="Haridas S."/>
            <person name="Pangalinan J."/>
            <person name="Salamov A.A."/>
            <person name="Simmons B.A."/>
            <person name="Magnuson J.K."/>
            <person name="Chen J."/>
            <person name="Drula E."/>
            <person name="Henrissat B."/>
            <person name="Wiebenga A."/>
            <person name="Lubbers R.J."/>
            <person name="Gomes A.C."/>
            <person name="Makela M.R."/>
            <person name="Stajich J."/>
            <person name="Grigoriev I.V."/>
            <person name="Mortensen U.H."/>
            <person name="De vries R.P."/>
            <person name="Baker S.E."/>
            <person name="Andersen M.R."/>
        </authorList>
    </citation>
    <scope>NUCLEOTIDE SEQUENCE [LARGE SCALE GENOMIC DNA]</scope>
    <source>
        <strain evidence="1 2">CBS 600.67</strain>
    </source>
</reference>
<gene>
    <name evidence="1" type="ORF">BDW59DRAFT_157964</name>
</gene>
<keyword evidence="2" id="KW-1185">Reference proteome</keyword>
<dbReference type="Proteomes" id="UP001610335">
    <property type="component" value="Unassembled WGS sequence"/>
</dbReference>
<dbReference type="EMBL" id="JBFXLS010000009">
    <property type="protein sequence ID" value="KAL2831537.1"/>
    <property type="molecule type" value="Genomic_DNA"/>
</dbReference>
<comment type="caution">
    <text evidence="1">The sequence shown here is derived from an EMBL/GenBank/DDBJ whole genome shotgun (WGS) entry which is preliminary data.</text>
</comment>
<organism evidence="1 2">
    <name type="scientific">Aspergillus cavernicola</name>
    <dbReference type="NCBI Taxonomy" id="176166"/>
    <lineage>
        <taxon>Eukaryota</taxon>
        <taxon>Fungi</taxon>
        <taxon>Dikarya</taxon>
        <taxon>Ascomycota</taxon>
        <taxon>Pezizomycotina</taxon>
        <taxon>Eurotiomycetes</taxon>
        <taxon>Eurotiomycetidae</taxon>
        <taxon>Eurotiales</taxon>
        <taxon>Aspergillaceae</taxon>
        <taxon>Aspergillus</taxon>
        <taxon>Aspergillus subgen. Nidulantes</taxon>
    </lineage>
</organism>
<proteinExistence type="predicted"/>
<sequence>MSLIFPITPFSESEFSSCRLYIGTTHACADLGGRWCLILRHSDEETYSLFYTVGSPYKENPYKRQLDENQRLKHPKRIFEAWYEIGVIQEEDLDKLMRVFINTEAGPDQFFTLRFLEGLASEGLVEYLLVKKLLSEPKYSDSEADHYEYKLAPVDAEFFARKGFKRELDLGK</sequence>